<feature type="transmembrane region" description="Helical" evidence="2">
    <location>
        <begin position="12"/>
        <end position="31"/>
    </location>
</feature>
<feature type="transmembrane region" description="Helical" evidence="2">
    <location>
        <begin position="101"/>
        <end position="127"/>
    </location>
</feature>
<protein>
    <submittedName>
        <fullName evidence="3">Uncharacterized membrane protein YczE</fullName>
    </submittedName>
</protein>
<evidence type="ECO:0000313" key="3">
    <source>
        <dbReference type="EMBL" id="SDY84820.1"/>
    </source>
</evidence>
<reference evidence="3 4" key="1">
    <citation type="submission" date="2016-10" db="EMBL/GenBank/DDBJ databases">
        <authorList>
            <person name="de Groot N.N."/>
        </authorList>
    </citation>
    <scope>NUCLEOTIDE SEQUENCE [LARGE SCALE GENOMIC DNA]</scope>
    <source>
        <strain evidence="3 4">CGMCC 4.3491</strain>
    </source>
</reference>
<organism evidence="3 4">
    <name type="scientific">Herbiconiux ginsengi</name>
    <dbReference type="NCBI Taxonomy" id="381665"/>
    <lineage>
        <taxon>Bacteria</taxon>
        <taxon>Bacillati</taxon>
        <taxon>Actinomycetota</taxon>
        <taxon>Actinomycetes</taxon>
        <taxon>Micrococcales</taxon>
        <taxon>Microbacteriaceae</taxon>
        <taxon>Herbiconiux</taxon>
    </lineage>
</organism>
<keyword evidence="4" id="KW-1185">Reference proteome</keyword>
<dbReference type="EMBL" id="FNPZ01000001">
    <property type="protein sequence ID" value="SDY84820.1"/>
    <property type="molecule type" value="Genomic_DNA"/>
</dbReference>
<sequence length="230" mass="24309">MISRLTPRILRLLGGLVLYGLADSLIIRAAIGVEPWTVLAQGVAERTGWGIGILTNVIGLGVLLLWIPLRQRPGLGTVLNVLLVGTTIEFGLWLIPPVDVLWLQIVLFVAGLLLLAVASGIYIGAALGPGPRDGLMTGINSRLGWPIWLARGLVEGSVLLVGWLLGGDVGIGTLVFALAIGPLCGLTLRWFGALGRYGSMKSAPRSAPDRPPANETAKDTDARRPAFPHP</sequence>
<dbReference type="AlphaFoldDB" id="A0A1H3N830"/>
<keyword evidence="2" id="KW-0812">Transmembrane</keyword>
<accession>A0A1H3N830</accession>
<feature type="transmembrane region" description="Helical" evidence="2">
    <location>
        <begin position="51"/>
        <end position="69"/>
    </location>
</feature>
<name>A0A1H3N830_9MICO</name>
<dbReference type="PANTHER" id="PTHR40078:SF1">
    <property type="entry name" value="INTEGRAL MEMBRANE PROTEIN"/>
    <property type="match status" value="1"/>
</dbReference>
<dbReference type="Pfam" id="PF19700">
    <property type="entry name" value="DUF6198"/>
    <property type="match status" value="1"/>
</dbReference>
<feature type="transmembrane region" description="Helical" evidence="2">
    <location>
        <begin position="171"/>
        <end position="191"/>
    </location>
</feature>
<keyword evidence="2" id="KW-1133">Transmembrane helix</keyword>
<feature type="region of interest" description="Disordered" evidence="1">
    <location>
        <begin position="201"/>
        <end position="230"/>
    </location>
</feature>
<evidence type="ECO:0000313" key="4">
    <source>
        <dbReference type="Proteomes" id="UP000198891"/>
    </source>
</evidence>
<keyword evidence="2" id="KW-0472">Membrane</keyword>
<evidence type="ECO:0000256" key="2">
    <source>
        <dbReference type="SAM" id="Phobius"/>
    </source>
</evidence>
<dbReference type="RefSeq" id="WP_217634309.1">
    <property type="nucleotide sequence ID" value="NZ_FNPZ01000001.1"/>
</dbReference>
<dbReference type="PANTHER" id="PTHR40078">
    <property type="entry name" value="INTEGRAL MEMBRANE PROTEIN-RELATED"/>
    <property type="match status" value="1"/>
</dbReference>
<proteinExistence type="predicted"/>
<dbReference type="STRING" id="381665.SAMN05216554_1729"/>
<gene>
    <name evidence="3" type="ORF">SAMN05216554_1729</name>
</gene>
<dbReference type="InterPro" id="IPR038750">
    <property type="entry name" value="YczE/YyaS-like"/>
</dbReference>
<dbReference type="Proteomes" id="UP000198891">
    <property type="component" value="Unassembled WGS sequence"/>
</dbReference>
<evidence type="ECO:0000256" key="1">
    <source>
        <dbReference type="SAM" id="MobiDB-lite"/>
    </source>
</evidence>
<feature type="transmembrane region" description="Helical" evidence="2">
    <location>
        <begin position="148"/>
        <end position="165"/>
    </location>
</feature>
<feature type="transmembrane region" description="Helical" evidence="2">
    <location>
        <begin position="76"/>
        <end position="95"/>
    </location>
</feature>